<dbReference type="Proteomes" id="UP000790787">
    <property type="component" value="Chromosome 22"/>
</dbReference>
<organism evidence="1 2">
    <name type="scientific">Nicotiana tabacum</name>
    <name type="common">Common tobacco</name>
    <dbReference type="NCBI Taxonomy" id="4097"/>
    <lineage>
        <taxon>Eukaryota</taxon>
        <taxon>Viridiplantae</taxon>
        <taxon>Streptophyta</taxon>
        <taxon>Embryophyta</taxon>
        <taxon>Tracheophyta</taxon>
        <taxon>Spermatophyta</taxon>
        <taxon>Magnoliopsida</taxon>
        <taxon>eudicotyledons</taxon>
        <taxon>Gunneridae</taxon>
        <taxon>Pentapetalae</taxon>
        <taxon>asterids</taxon>
        <taxon>lamiids</taxon>
        <taxon>Solanales</taxon>
        <taxon>Solanaceae</taxon>
        <taxon>Nicotianoideae</taxon>
        <taxon>Nicotianeae</taxon>
        <taxon>Nicotiana</taxon>
    </lineage>
</organism>
<sequence>MPATSGEDYSEDQLLDNTTLILCRTSSTDKVSFIWNTVLLGTDLPTTKKVMKMVEAICRSFLWTGSSTVSKKASVSWEKVCLPQVAGDLNVMNLVFWNRAAVAKHLWAVAKKKDCLWIKWIHTFYIKHHTLEHMPIPKNAVRKILESRKLIGDVQSIQGNLLNRLDQLQNGNSFSIRKLYRLQFPQLPKVPWKGIVLQPRLHPRFKFILWLALQRRLATVDRLLKFGVQIDQQCALCKLASEIFDHLFFECYVTKEVWSRLGDIADLFKIGNERWNR</sequence>
<keyword evidence="1" id="KW-1185">Reference proteome</keyword>
<dbReference type="RefSeq" id="XP_075099281.1">
    <property type="nucleotide sequence ID" value="XM_075243180.1"/>
</dbReference>
<reference evidence="2" key="2">
    <citation type="submission" date="2025-08" db="UniProtKB">
        <authorList>
            <consortium name="RefSeq"/>
        </authorList>
    </citation>
    <scope>IDENTIFICATION</scope>
    <source>
        <tissue evidence="2">Leaf</tissue>
    </source>
</reference>
<accession>A0AC58TPX7</accession>
<proteinExistence type="predicted"/>
<protein>
    <submittedName>
        <fullName evidence="2">Uncharacterized protein LOC142176111</fullName>
    </submittedName>
</protein>
<name>A0AC58TPX7_TOBAC</name>
<reference evidence="1" key="1">
    <citation type="journal article" date="2014" name="Nat. Commun.">
        <title>The tobacco genome sequence and its comparison with those of tomato and potato.</title>
        <authorList>
            <person name="Sierro N."/>
            <person name="Battey J.N."/>
            <person name="Ouadi S."/>
            <person name="Bakaher N."/>
            <person name="Bovet L."/>
            <person name="Willig A."/>
            <person name="Goepfert S."/>
            <person name="Peitsch M.C."/>
            <person name="Ivanov N.V."/>
        </authorList>
    </citation>
    <scope>NUCLEOTIDE SEQUENCE [LARGE SCALE GENOMIC DNA]</scope>
</reference>
<evidence type="ECO:0000313" key="1">
    <source>
        <dbReference type="Proteomes" id="UP000790787"/>
    </source>
</evidence>
<gene>
    <name evidence="2" type="primary">LOC142176111</name>
</gene>
<evidence type="ECO:0000313" key="2">
    <source>
        <dbReference type="RefSeq" id="XP_075099281.1"/>
    </source>
</evidence>